<evidence type="ECO:0000259" key="6">
    <source>
        <dbReference type="PROSITE" id="PS51294"/>
    </source>
</evidence>
<evidence type="ECO:0000313" key="8">
    <source>
        <dbReference type="RefSeq" id="XP_018444165.1"/>
    </source>
</evidence>
<dbReference type="InterPro" id="IPR000626">
    <property type="entry name" value="Ubiquitin-like_dom"/>
</dbReference>
<dbReference type="InterPro" id="IPR017930">
    <property type="entry name" value="Myb_dom"/>
</dbReference>
<protein>
    <submittedName>
        <fullName evidence="8">Telomere repeat-binding protein 4-like</fullName>
    </submittedName>
</protein>
<dbReference type="PROSITE" id="PS50090">
    <property type="entry name" value="MYB_LIKE"/>
    <property type="match status" value="1"/>
</dbReference>
<evidence type="ECO:0000259" key="4">
    <source>
        <dbReference type="PROSITE" id="PS50053"/>
    </source>
</evidence>
<evidence type="ECO:0000256" key="3">
    <source>
        <dbReference type="ARBA" id="ARBA00023242"/>
    </source>
</evidence>
<evidence type="ECO:0000256" key="2">
    <source>
        <dbReference type="ARBA" id="ARBA00023125"/>
    </source>
</evidence>
<dbReference type="Proteomes" id="UP000504610">
    <property type="component" value="Chromosome 7"/>
</dbReference>
<gene>
    <name evidence="8" type="primary">LOC108816092</name>
</gene>
<dbReference type="InterPro" id="IPR031105">
    <property type="entry name" value="TRP_plant"/>
</dbReference>
<dbReference type="Pfam" id="PF23603">
    <property type="entry name" value="Ubiquitin_TPR1"/>
    <property type="match status" value="1"/>
</dbReference>
<dbReference type="PROSITE" id="PS50053">
    <property type="entry name" value="UBIQUITIN_2"/>
    <property type="match status" value="1"/>
</dbReference>
<keyword evidence="7" id="KW-1185">Reference proteome</keyword>
<dbReference type="PANTHER" id="PTHR21717">
    <property type="entry name" value="TELOMERIC REPEAT BINDING PROTEIN"/>
    <property type="match status" value="1"/>
</dbReference>
<accession>A0A6J0K827</accession>
<dbReference type="InterPro" id="IPR057625">
    <property type="entry name" value="TPR1-6-like_ubiquitin"/>
</dbReference>
<evidence type="ECO:0000256" key="1">
    <source>
        <dbReference type="ARBA" id="ARBA00004123"/>
    </source>
</evidence>
<comment type="subcellular location">
    <subcellularLocation>
        <location evidence="1">Nucleus</location>
    </subcellularLocation>
</comment>
<keyword evidence="2" id="KW-0238">DNA-binding</keyword>
<dbReference type="OrthoDB" id="2020981at2759"/>
<dbReference type="SMART" id="SM00717">
    <property type="entry name" value="SANT"/>
    <property type="match status" value="1"/>
</dbReference>
<feature type="domain" description="HTH myb-type" evidence="6">
    <location>
        <begin position="481"/>
        <end position="540"/>
    </location>
</feature>
<evidence type="ECO:0000313" key="7">
    <source>
        <dbReference type="Proteomes" id="UP000504610"/>
    </source>
</evidence>
<evidence type="ECO:0000259" key="5">
    <source>
        <dbReference type="PROSITE" id="PS50090"/>
    </source>
</evidence>
<dbReference type="InterPro" id="IPR009057">
    <property type="entry name" value="Homeodomain-like_sf"/>
</dbReference>
<dbReference type="Gene3D" id="1.10.246.220">
    <property type="match status" value="1"/>
</dbReference>
<dbReference type="PANTHER" id="PTHR21717:SF77">
    <property type="entry name" value="(RAPE) HYPOTHETICAL PROTEIN"/>
    <property type="match status" value="1"/>
</dbReference>
<dbReference type="GeneID" id="108816092"/>
<sequence length="591" mass="64905">MVVKRSLNCGFDFSNIPKAPRSIRRKVSSSSQRDDVDCGISAIDLLASVAEKLLEESESSSNSTNNAFEGYYSQDHLVGKKIKQEHVYNHKPCKSVFSHQAANLASSKSPSENTSNVSDCKIARGLINPLVGCGNGKEGCEFHVESVGGITEEETCVVNNNVDAGGLIADTFSLKDPSQLLPVEPVHLDGHVQLPAGTDDGVANGYRNGSKLVCRDDDEDYCKYYKFSDKCNKSYRPRLTWAGHRRINKSYGRTVPSRSKCFQDTKTDKKRRVSDKGLVVNSDGGLSSESVTKGESENGVLSAAIGVHSEESRVKFSIKSLRIPELFIEVPETATVGSLKRTVMEAVTALLDDGMSIGLLLQGKKIRDDNKTLSQTGLSCRDNLGNLGFTLEPAPDKLGVPLCFENPVMSNPTDSTKLSERSGAICVENNQELLPYESDIAADEKQQPLSDSRALVPVSALEPEALAIVPYKEKPKRTENSQRRIRRPFSVTEVEALVHAIEEIGTGRWRDVKLSSFDDASHRTYVDLKDKWKTLVHTASISPQQRRGEPVPQELLDRVLAAHRYWSQHPLKQNGKNQAAATMVIESGPSM</sequence>
<proteinExistence type="predicted"/>
<dbReference type="SUPFAM" id="SSF54236">
    <property type="entry name" value="Ubiquitin-like"/>
    <property type="match status" value="1"/>
</dbReference>
<reference evidence="8" key="2">
    <citation type="submission" date="2025-08" db="UniProtKB">
        <authorList>
            <consortium name="RefSeq"/>
        </authorList>
    </citation>
    <scope>IDENTIFICATION</scope>
    <source>
        <tissue evidence="8">Leaf</tissue>
    </source>
</reference>
<dbReference type="GO" id="GO:0042162">
    <property type="term" value="F:telomeric DNA binding"/>
    <property type="evidence" value="ECO:0007669"/>
    <property type="project" value="UniProtKB-ARBA"/>
</dbReference>
<dbReference type="InterPro" id="IPR001005">
    <property type="entry name" value="SANT/Myb"/>
</dbReference>
<dbReference type="PROSITE" id="PS51294">
    <property type="entry name" value="HTH_MYB"/>
    <property type="match status" value="1"/>
</dbReference>
<dbReference type="CDD" id="cd11660">
    <property type="entry name" value="SANT_TRF"/>
    <property type="match status" value="1"/>
</dbReference>
<dbReference type="GO" id="GO:0005634">
    <property type="term" value="C:nucleus"/>
    <property type="evidence" value="ECO:0007669"/>
    <property type="project" value="UniProtKB-SubCell"/>
</dbReference>
<feature type="domain" description="Myb-like" evidence="5">
    <location>
        <begin position="481"/>
        <end position="536"/>
    </location>
</feature>
<dbReference type="AlphaFoldDB" id="A0A6J0K827"/>
<feature type="domain" description="Ubiquitin-like" evidence="4">
    <location>
        <begin position="314"/>
        <end position="379"/>
    </location>
</feature>
<keyword evidence="3" id="KW-0539">Nucleus</keyword>
<dbReference type="InterPro" id="IPR029071">
    <property type="entry name" value="Ubiquitin-like_domsf"/>
</dbReference>
<organism evidence="7 8">
    <name type="scientific">Raphanus sativus</name>
    <name type="common">Radish</name>
    <name type="synonym">Raphanus raphanistrum var. sativus</name>
    <dbReference type="NCBI Taxonomy" id="3726"/>
    <lineage>
        <taxon>Eukaryota</taxon>
        <taxon>Viridiplantae</taxon>
        <taxon>Streptophyta</taxon>
        <taxon>Embryophyta</taxon>
        <taxon>Tracheophyta</taxon>
        <taxon>Spermatophyta</taxon>
        <taxon>Magnoliopsida</taxon>
        <taxon>eudicotyledons</taxon>
        <taxon>Gunneridae</taxon>
        <taxon>Pentapetalae</taxon>
        <taxon>rosids</taxon>
        <taxon>malvids</taxon>
        <taxon>Brassicales</taxon>
        <taxon>Brassicaceae</taxon>
        <taxon>Brassiceae</taxon>
        <taxon>Raphanus</taxon>
    </lineage>
</organism>
<dbReference type="KEGG" id="rsz:108816092"/>
<dbReference type="RefSeq" id="XP_018444165.1">
    <property type="nucleotide sequence ID" value="XM_018588663.2"/>
</dbReference>
<name>A0A6J0K827_RAPSA</name>
<reference evidence="7" key="1">
    <citation type="journal article" date="2019" name="Database">
        <title>The radish genome database (RadishGD): an integrated information resource for radish genomics.</title>
        <authorList>
            <person name="Yu H.J."/>
            <person name="Baek S."/>
            <person name="Lee Y.J."/>
            <person name="Cho A."/>
            <person name="Mun J.H."/>
        </authorList>
    </citation>
    <scope>NUCLEOTIDE SEQUENCE [LARGE SCALE GENOMIC DNA]</scope>
    <source>
        <strain evidence="7">cv. WK10039</strain>
    </source>
</reference>
<dbReference type="SUPFAM" id="SSF46689">
    <property type="entry name" value="Homeodomain-like"/>
    <property type="match status" value="1"/>
</dbReference>